<feature type="transmembrane region" description="Helical" evidence="1">
    <location>
        <begin position="45"/>
        <end position="62"/>
    </location>
</feature>
<evidence type="ECO:0000256" key="1">
    <source>
        <dbReference type="SAM" id="Phobius"/>
    </source>
</evidence>
<dbReference type="KEGG" id="care:LT85_3878"/>
<name>A0A0A1FET4_9BURK</name>
<gene>
    <name evidence="2" type="ORF">LT85_3878</name>
</gene>
<dbReference type="EMBL" id="CP009962">
    <property type="protein sequence ID" value="AIY43036.1"/>
    <property type="molecule type" value="Genomic_DNA"/>
</dbReference>
<organism evidence="2 3">
    <name type="scientific">Collimonas arenae</name>
    <dbReference type="NCBI Taxonomy" id="279058"/>
    <lineage>
        <taxon>Bacteria</taxon>
        <taxon>Pseudomonadati</taxon>
        <taxon>Pseudomonadota</taxon>
        <taxon>Betaproteobacteria</taxon>
        <taxon>Burkholderiales</taxon>
        <taxon>Oxalobacteraceae</taxon>
        <taxon>Collimonas</taxon>
    </lineage>
</organism>
<keyword evidence="1" id="KW-1133">Transmembrane helix</keyword>
<reference evidence="3" key="1">
    <citation type="journal article" date="2014" name="Soil Biol. Biochem.">
        <title>Structure and function of bacterial communities in ageing soils: Insights from the Mendocino ecological staircase.</title>
        <authorList>
            <person name="Uroz S."/>
            <person name="Tech J.J."/>
            <person name="Sawaya N.A."/>
            <person name="Frey-Klett P."/>
            <person name="Leveau J.H.J."/>
        </authorList>
    </citation>
    <scope>NUCLEOTIDE SEQUENCE [LARGE SCALE GENOMIC DNA]</scope>
    <source>
        <strain evidence="3">Cal35</strain>
    </source>
</reference>
<protein>
    <recommendedName>
        <fullName evidence="4">Transmembrane protein</fullName>
    </recommendedName>
</protein>
<evidence type="ECO:0000313" key="3">
    <source>
        <dbReference type="Proteomes" id="UP000030302"/>
    </source>
</evidence>
<dbReference type="AlphaFoldDB" id="A0A0A1FET4"/>
<sequence>MDRKGKFIKIVLLVLIGVAVLGWVVMSLWNWLMPALFVGVHQIDYLRAVGLLVLCRILFGGFRGRGGWHGAHHRQRWEQMSEEEREKFKNGMRMFRGRWK</sequence>
<dbReference type="Proteomes" id="UP000030302">
    <property type="component" value="Chromosome"/>
</dbReference>
<accession>A0A0A1FET4</accession>
<dbReference type="RefSeq" id="WP_052135565.1">
    <property type="nucleotide sequence ID" value="NZ_CP009962.1"/>
</dbReference>
<evidence type="ECO:0000313" key="2">
    <source>
        <dbReference type="EMBL" id="AIY43036.1"/>
    </source>
</evidence>
<dbReference type="STRING" id="279058.LT85_3878"/>
<dbReference type="HOGENOM" id="CLU_139601_2_0_4"/>
<evidence type="ECO:0008006" key="4">
    <source>
        <dbReference type="Google" id="ProtNLM"/>
    </source>
</evidence>
<dbReference type="OrthoDB" id="123053at2"/>
<feature type="transmembrane region" description="Helical" evidence="1">
    <location>
        <begin position="7"/>
        <end position="25"/>
    </location>
</feature>
<keyword evidence="1" id="KW-0472">Membrane</keyword>
<proteinExistence type="predicted"/>
<keyword evidence="1" id="KW-0812">Transmembrane</keyword>
<keyword evidence="3" id="KW-1185">Reference proteome</keyword>